<dbReference type="Pfam" id="PF16285">
    <property type="entry name" value="DUF4931_N"/>
    <property type="match status" value="1"/>
</dbReference>
<evidence type="ECO:0000313" key="4">
    <source>
        <dbReference type="Proteomes" id="UP000471678"/>
    </source>
</evidence>
<dbReference type="AlphaFoldDB" id="A0A6N9IPP2"/>
<dbReference type="InterPro" id="IPR012361">
    <property type="entry name" value="GalT_short"/>
</dbReference>
<dbReference type="Pfam" id="PF20956">
    <property type="entry name" value="DUF4931_C"/>
    <property type="match status" value="1"/>
</dbReference>
<organism evidence="3 4">
    <name type="scientific">Ligilactobacillus salivarius</name>
    <dbReference type="NCBI Taxonomy" id="1624"/>
    <lineage>
        <taxon>Bacteria</taxon>
        <taxon>Bacillati</taxon>
        <taxon>Bacillota</taxon>
        <taxon>Bacilli</taxon>
        <taxon>Lactobacillales</taxon>
        <taxon>Lactobacillaceae</taxon>
        <taxon>Ligilactobacillus</taxon>
    </lineage>
</organism>
<accession>A0A6N9IPP2</accession>
<evidence type="ECO:0000259" key="2">
    <source>
        <dbReference type="Pfam" id="PF20956"/>
    </source>
</evidence>
<dbReference type="PIRSF" id="PIRSF031505">
    <property type="entry name" value="GalT_short"/>
    <property type="match status" value="1"/>
</dbReference>
<dbReference type="SUPFAM" id="SSF54197">
    <property type="entry name" value="HIT-like"/>
    <property type="match status" value="1"/>
</dbReference>
<evidence type="ECO:0000259" key="1">
    <source>
        <dbReference type="Pfam" id="PF16285"/>
    </source>
</evidence>
<dbReference type="InterPro" id="IPR049285">
    <property type="entry name" value="DUF4931_C"/>
</dbReference>
<protein>
    <submittedName>
        <fullName evidence="3">DUF4931 domain-containing protein</fullName>
    </submittedName>
</protein>
<comment type="caution">
    <text evidence="3">The sequence shown here is derived from an EMBL/GenBank/DDBJ whole genome shotgun (WGS) entry which is preliminary data.</text>
</comment>
<dbReference type="Proteomes" id="UP000471678">
    <property type="component" value="Unassembled WGS sequence"/>
</dbReference>
<name>A0A6N9IPP2_9LACO</name>
<reference evidence="3 4" key="1">
    <citation type="journal article" date="2020" name="Food Funct.">
        <title>Screening of Lactobacillus salivarius strains from the feces of Chinese populations and the evaluation of their effects against intestinal inflammation in mice.</title>
        <authorList>
            <person name="Zhai Q."/>
            <person name="Shen X."/>
            <person name="Cen S."/>
            <person name="Zhang C."/>
            <person name="Tian F."/>
            <person name="Zhao J."/>
            <person name="Zhang H."/>
            <person name="Xue Y."/>
            <person name="Chen W."/>
        </authorList>
    </citation>
    <scope>NUCLEOTIDE SEQUENCE [LARGE SCALE GENOMIC DNA]</scope>
    <source>
        <strain evidence="3 4">FYNDL5_1.scaf</strain>
    </source>
</reference>
<dbReference type="InterPro" id="IPR046322">
    <property type="entry name" value="DUF4931"/>
</dbReference>
<dbReference type="Gene3D" id="3.30.428.10">
    <property type="entry name" value="HIT-like"/>
    <property type="match status" value="1"/>
</dbReference>
<proteinExistence type="predicted"/>
<dbReference type="RefSeq" id="WP_160996046.1">
    <property type="nucleotide sequence ID" value="NZ_CP097639.1"/>
</dbReference>
<evidence type="ECO:0000313" key="3">
    <source>
        <dbReference type="EMBL" id="MYY64363.1"/>
    </source>
</evidence>
<sequence length="259" mass="30182">MSNEEPLIFHLQVARKKPENIRHPKGYCPFCDRKNLTNILDKDGDCIWLVNKFRTLQDTMQTIIIESKDHLGDQSNYSQLENRKIIKYVLECWQKMINQNKYKSVLLYKNFGPRSGGSLRHPHFQIVGLDKKDGYANISSKNFQGVDVVSKNNVQLNISCYPLKGFVEFNVQMSQDGDVATFADYIQSTVKFILSDDFYHGHYDSYNLFFYNIDQKIECKIMPRYVASPYFIGYQISQVNNEESLMQIAEALQKRILAE</sequence>
<dbReference type="InterPro" id="IPR036265">
    <property type="entry name" value="HIT-like_sf"/>
</dbReference>
<feature type="domain" description="DUF4931" evidence="2">
    <location>
        <begin position="137"/>
        <end position="247"/>
    </location>
</feature>
<dbReference type="EMBL" id="VSUB01000002">
    <property type="protein sequence ID" value="MYY64363.1"/>
    <property type="molecule type" value="Genomic_DNA"/>
</dbReference>
<gene>
    <name evidence="3" type="ORF">FYL25_02765</name>
</gene>
<feature type="domain" description="DUF4931" evidence="1">
    <location>
        <begin position="9"/>
        <end position="130"/>
    </location>
</feature>